<gene>
    <name evidence="2" type="ORF">GMBLW1_33280</name>
</gene>
<reference evidence="2" key="1">
    <citation type="submission" date="2019-04" db="EMBL/GenBank/DDBJ databases">
        <authorList>
            <consortium name="Science for Life Laboratories"/>
        </authorList>
    </citation>
    <scope>NUCLEOTIDE SEQUENCE</scope>
    <source>
        <strain evidence="2">MBLW1</strain>
    </source>
</reference>
<dbReference type="SUPFAM" id="SSF56784">
    <property type="entry name" value="HAD-like"/>
    <property type="match status" value="1"/>
</dbReference>
<proteinExistence type="predicted"/>
<dbReference type="RefSeq" id="WP_162655834.1">
    <property type="nucleotide sequence ID" value="NZ_LR593887.1"/>
</dbReference>
<feature type="region of interest" description="Disordered" evidence="1">
    <location>
        <begin position="1"/>
        <end position="24"/>
    </location>
</feature>
<sequence>MSHDHQHQPNSESPPRSPSLSADWPPTYTRPPALICDIDETIATEFDVPILLAVGVLQAIHRPRLTVYYVTARPESTRPATERFLAEHRLPGWNRVHYCPTWQSSRQHKRDAHAKIAMEHWVLASIGDSDEEAHAAAATKIPFLRVEYGNPESAWQELERMLGQLGLLRQDEDDDPFTIP</sequence>
<dbReference type="InterPro" id="IPR023214">
    <property type="entry name" value="HAD_sf"/>
</dbReference>
<protein>
    <submittedName>
        <fullName evidence="2">Uncharacterized protein</fullName>
    </submittedName>
</protein>
<evidence type="ECO:0000313" key="2">
    <source>
        <dbReference type="EMBL" id="VIP00632.1"/>
    </source>
</evidence>
<organism evidence="2">
    <name type="scientific">Tuwongella immobilis</name>
    <dbReference type="NCBI Taxonomy" id="692036"/>
    <lineage>
        <taxon>Bacteria</taxon>
        <taxon>Pseudomonadati</taxon>
        <taxon>Planctomycetota</taxon>
        <taxon>Planctomycetia</taxon>
        <taxon>Gemmatales</taxon>
        <taxon>Gemmataceae</taxon>
        <taxon>Tuwongella</taxon>
    </lineage>
</organism>
<dbReference type="Gene3D" id="3.40.50.1000">
    <property type="entry name" value="HAD superfamily/HAD-like"/>
    <property type="match status" value="1"/>
</dbReference>
<dbReference type="InParanoid" id="A0A6C2YI13"/>
<dbReference type="KEGG" id="tim:GMBLW1_33280"/>
<dbReference type="InterPro" id="IPR036412">
    <property type="entry name" value="HAD-like_sf"/>
</dbReference>
<dbReference type="EMBL" id="LR586016">
    <property type="protein sequence ID" value="VIP00632.1"/>
    <property type="molecule type" value="Genomic_DNA"/>
</dbReference>
<dbReference type="Proteomes" id="UP000464378">
    <property type="component" value="Chromosome"/>
</dbReference>
<accession>A0A6C2YI13</accession>
<evidence type="ECO:0000313" key="3">
    <source>
        <dbReference type="Proteomes" id="UP000464378"/>
    </source>
</evidence>
<evidence type="ECO:0000256" key="1">
    <source>
        <dbReference type="SAM" id="MobiDB-lite"/>
    </source>
</evidence>
<dbReference type="EMBL" id="LR593887">
    <property type="protein sequence ID" value="VTR96682.1"/>
    <property type="molecule type" value="Genomic_DNA"/>
</dbReference>
<name>A0A6C2YI13_9BACT</name>
<keyword evidence="3" id="KW-1185">Reference proteome</keyword>
<feature type="compositionally biased region" description="Polar residues" evidence="1">
    <location>
        <begin position="8"/>
        <end position="20"/>
    </location>
</feature>
<dbReference type="AlphaFoldDB" id="A0A6C2YI13"/>